<dbReference type="PRINTS" id="PR01270">
    <property type="entry name" value="HDASUPER"/>
</dbReference>
<keyword evidence="1" id="KW-0378">Hydrolase</keyword>
<dbReference type="AlphaFoldDB" id="A0AAW1P241"/>
<dbReference type="GO" id="GO:0040029">
    <property type="term" value="P:epigenetic regulation of gene expression"/>
    <property type="evidence" value="ECO:0007669"/>
    <property type="project" value="TreeGrafter"/>
</dbReference>
<sequence length="344" mass="37567">MRFAALLRLSPLPEGHRFPMPKDALVYDRLVEVGLAKMTFQPRLPDADTLSLVHDQAYVTSFLDGSLSDAAMRRIGLPWSERLLRRTLIGTGSAVLAARLALQYGVACMTNGGTHHAHAGYGSGWCIFNDLAVAARAAQRDAGIRKVVFVDLDVHQGNGTATIFASDPTVYTFSIHCEAQTFPHKLQHSDWDIALPAGTTNEGYLKVLSDTLPMLLQQERPDLVLYNAGVDVHKDDSLGKMALTDAGILARDRMVFSCCADFQVPVACAIGGGYAPDHQAIVERHVQLHRAAWEWQPHLQQAVVNKQLAAHPETDNYQQADTSFGTACAALLVLSQPARPVWHG</sequence>
<protein>
    <recommendedName>
        <fullName evidence="2">Histone deacetylase domain-containing protein</fullName>
    </recommendedName>
</protein>
<dbReference type="InterPro" id="IPR023696">
    <property type="entry name" value="Ureohydrolase_dom_sf"/>
</dbReference>
<dbReference type="InterPro" id="IPR000286">
    <property type="entry name" value="HDACs"/>
</dbReference>
<proteinExistence type="predicted"/>
<comment type="caution">
    <text evidence="3">The sequence shown here is derived from an EMBL/GenBank/DDBJ whole genome shotgun (WGS) entry which is preliminary data.</text>
</comment>
<evidence type="ECO:0000313" key="3">
    <source>
        <dbReference type="EMBL" id="KAK9804399.1"/>
    </source>
</evidence>
<dbReference type="GO" id="GO:0016787">
    <property type="term" value="F:hydrolase activity"/>
    <property type="evidence" value="ECO:0007669"/>
    <property type="project" value="UniProtKB-KW"/>
</dbReference>
<organism evidence="3 4">
    <name type="scientific">[Myrmecia] bisecta</name>
    <dbReference type="NCBI Taxonomy" id="41462"/>
    <lineage>
        <taxon>Eukaryota</taxon>
        <taxon>Viridiplantae</taxon>
        <taxon>Chlorophyta</taxon>
        <taxon>core chlorophytes</taxon>
        <taxon>Trebouxiophyceae</taxon>
        <taxon>Trebouxiales</taxon>
        <taxon>Trebouxiaceae</taxon>
        <taxon>Myrmecia</taxon>
    </lineage>
</organism>
<dbReference type="GO" id="GO:0004407">
    <property type="term" value="F:histone deacetylase activity"/>
    <property type="evidence" value="ECO:0007669"/>
    <property type="project" value="InterPro"/>
</dbReference>
<dbReference type="Gene3D" id="3.40.800.20">
    <property type="entry name" value="Histone deacetylase domain"/>
    <property type="match status" value="1"/>
</dbReference>
<dbReference type="InterPro" id="IPR044150">
    <property type="entry name" value="HDAC_classIV"/>
</dbReference>
<dbReference type="InterPro" id="IPR023801">
    <property type="entry name" value="His_deacetylse_dom"/>
</dbReference>
<dbReference type="SUPFAM" id="SSF52768">
    <property type="entry name" value="Arginase/deacetylase"/>
    <property type="match status" value="1"/>
</dbReference>
<evidence type="ECO:0000256" key="1">
    <source>
        <dbReference type="ARBA" id="ARBA00022801"/>
    </source>
</evidence>
<dbReference type="EMBL" id="JALJOR010000018">
    <property type="protein sequence ID" value="KAK9804399.1"/>
    <property type="molecule type" value="Genomic_DNA"/>
</dbReference>
<dbReference type="InterPro" id="IPR037138">
    <property type="entry name" value="His_deacetylse_dom_sf"/>
</dbReference>
<dbReference type="Pfam" id="PF00850">
    <property type="entry name" value="Hist_deacetyl"/>
    <property type="match status" value="1"/>
</dbReference>
<keyword evidence="4" id="KW-1185">Reference proteome</keyword>
<dbReference type="Proteomes" id="UP001489004">
    <property type="component" value="Unassembled WGS sequence"/>
</dbReference>
<reference evidence="3 4" key="1">
    <citation type="journal article" date="2024" name="Nat. Commun.">
        <title>Phylogenomics reveals the evolutionary origins of lichenization in chlorophyte algae.</title>
        <authorList>
            <person name="Puginier C."/>
            <person name="Libourel C."/>
            <person name="Otte J."/>
            <person name="Skaloud P."/>
            <person name="Haon M."/>
            <person name="Grisel S."/>
            <person name="Petersen M."/>
            <person name="Berrin J.G."/>
            <person name="Delaux P.M."/>
            <person name="Dal Grande F."/>
            <person name="Keller J."/>
        </authorList>
    </citation>
    <scope>NUCLEOTIDE SEQUENCE [LARGE SCALE GENOMIC DNA]</scope>
    <source>
        <strain evidence="3 4">SAG 2043</strain>
    </source>
</reference>
<dbReference type="PANTHER" id="PTHR10625:SF32">
    <property type="entry name" value="HISTONE DEACETYLASE"/>
    <property type="match status" value="1"/>
</dbReference>
<evidence type="ECO:0000313" key="4">
    <source>
        <dbReference type="Proteomes" id="UP001489004"/>
    </source>
</evidence>
<evidence type="ECO:0000259" key="2">
    <source>
        <dbReference type="Pfam" id="PF00850"/>
    </source>
</evidence>
<gene>
    <name evidence="3" type="ORF">WJX72_010951</name>
</gene>
<feature type="domain" description="Histone deacetylase" evidence="2">
    <location>
        <begin position="24"/>
        <end position="279"/>
    </location>
</feature>
<accession>A0AAW1P241</accession>
<dbReference type="PANTHER" id="PTHR10625">
    <property type="entry name" value="HISTONE DEACETYLASE HDAC1-RELATED"/>
    <property type="match status" value="1"/>
</dbReference>
<dbReference type="CDD" id="cd09993">
    <property type="entry name" value="HDAC_classIV"/>
    <property type="match status" value="1"/>
</dbReference>
<name>A0AAW1P241_9CHLO</name>